<feature type="transmembrane region" description="Helical" evidence="7">
    <location>
        <begin position="374"/>
        <end position="394"/>
    </location>
</feature>
<feature type="transmembrane region" description="Helical" evidence="7">
    <location>
        <begin position="351"/>
        <end position="368"/>
    </location>
</feature>
<feature type="transmembrane region" description="Helical" evidence="7">
    <location>
        <begin position="20"/>
        <end position="37"/>
    </location>
</feature>
<keyword evidence="3" id="KW-1003">Cell membrane</keyword>
<keyword evidence="6 7" id="KW-0472">Membrane</keyword>
<feature type="transmembrane region" description="Helical" evidence="7">
    <location>
        <begin position="143"/>
        <end position="167"/>
    </location>
</feature>
<dbReference type="InterPro" id="IPR020846">
    <property type="entry name" value="MFS_dom"/>
</dbReference>
<feature type="transmembrane region" description="Helical" evidence="7">
    <location>
        <begin position="222"/>
        <end position="246"/>
    </location>
</feature>
<keyword evidence="5 7" id="KW-1133">Transmembrane helix</keyword>
<feature type="transmembrane region" description="Helical" evidence="7">
    <location>
        <begin position="258"/>
        <end position="279"/>
    </location>
</feature>
<evidence type="ECO:0000313" key="9">
    <source>
        <dbReference type="EMBL" id="MBM7716116.1"/>
    </source>
</evidence>
<gene>
    <name evidence="9" type="ORF">JOC94_003127</name>
</gene>
<protein>
    <submittedName>
        <fullName evidence="9">MFS family arabinose efflux permease</fullName>
    </submittedName>
</protein>
<keyword evidence="10" id="KW-1185">Reference proteome</keyword>
<evidence type="ECO:0000256" key="5">
    <source>
        <dbReference type="ARBA" id="ARBA00022989"/>
    </source>
</evidence>
<feature type="transmembrane region" description="Helical" evidence="7">
    <location>
        <begin position="86"/>
        <end position="104"/>
    </location>
</feature>
<reference evidence="9 10" key="1">
    <citation type="submission" date="2021-01" db="EMBL/GenBank/DDBJ databases">
        <title>Genomic Encyclopedia of Type Strains, Phase IV (KMG-IV): sequencing the most valuable type-strain genomes for metagenomic binning, comparative biology and taxonomic classification.</title>
        <authorList>
            <person name="Goeker M."/>
        </authorList>
    </citation>
    <scope>NUCLEOTIDE SEQUENCE [LARGE SCALE GENOMIC DNA]</scope>
    <source>
        <strain evidence="9 10">DSM 105453</strain>
    </source>
</reference>
<evidence type="ECO:0000259" key="8">
    <source>
        <dbReference type="PROSITE" id="PS50850"/>
    </source>
</evidence>
<dbReference type="Gene3D" id="1.20.1250.20">
    <property type="entry name" value="MFS general substrate transporter like domains"/>
    <property type="match status" value="1"/>
</dbReference>
<dbReference type="InterPro" id="IPR036259">
    <property type="entry name" value="MFS_trans_sf"/>
</dbReference>
<dbReference type="PROSITE" id="PS50850">
    <property type="entry name" value="MFS"/>
    <property type="match status" value="1"/>
</dbReference>
<accession>A0ABS2RC09</accession>
<feature type="transmembrane region" description="Helical" evidence="7">
    <location>
        <begin position="110"/>
        <end position="131"/>
    </location>
</feature>
<comment type="caution">
    <text evidence="9">The sequence shown here is derived from an EMBL/GenBank/DDBJ whole genome shotgun (WGS) entry which is preliminary data.</text>
</comment>
<keyword evidence="2" id="KW-0813">Transport</keyword>
<dbReference type="SUPFAM" id="SSF103473">
    <property type="entry name" value="MFS general substrate transporter"/>
    <property type="match status" value="1"/>
</dbReference>
<evidence type="ECO:0000256" key="1">
    <source>
        <dbReference type="ARBA" id="ARBA00004651"/>
    </source>
</evidence>
<evidence type="ECO:0000256" key="4">
    <source>
        <dbReference type="ARBA" id="ARBA00022692"/>
    </source>
</evidence>
<comment type="subcellular location">
    <subcellularLocation>
        <location evidence="1">Cell membrane</location>
        <topology evidence="1">Multi-pass membrane protein</topology>
    </subcellularLocation>
</comment>
<sequence length="397" mass="44012">MIEQIKELNAQQKISRSNHLHFHAAVFCFWFSIYIYAPLFSVYLESIGFSYAEVGIILGGYGISQILLRFPLGILSDMLLSVRKHLLIGGFVCAFASCLILIFFKDFWAVLFARLLTGITASMWVMATVLYSNYFTLEKATKAMGAMQCNTVATQLVCMTTSGYFIHVGGWDFPFWLGATFSIMGIYFAWHIKEVEGQPFSRPHLHTGEYIKKTCSISGLKIVTFLSLVAHAILFITIFGFSPIIAESIGLKNTHVSWLMGAFFIPHALTSLGLTFLHLNRKNHKVILIISFGLTAFFLACIPFAKSLVAISMYHAGLGLALGFIFPLLLGEVVKISPSHLKTSAMGFYQSFYAIGILIGPMIAGIIAEKSGVHEVFFMTAIMSLLSIASIGFYQTK</sequence>
<feature type="transmembrane region" description="Helical" evidence="7">
    <location>
        <begin position="49"/>
        <end position="74"/>
    </location>
</feature>
<evidence type="ECO:0000313" key="10">
    <source>
        <dbReference type="Proteomes" id="UP000823485"/>
    </source>
</evidence>
<evidence type="ECO:0000256" key="3">
    <source>
        <dbReference type="ARBA" id="ARBA00022475"/>
    </source>
</evidence>
<dbReference type="InterPro" id="IPR050171">
    <property type="entry name" value="MFS_Transporters"/>
</dbReference>
<evidence type="ECO:0000256" key="6">
    <source>
        <dbReference type="ARBA" id="ARBA00023136"/>
    </source>
</evidence>
<name>A0ABS2RC09_9BACI</name>
<dbReference type="Proteomes" id="UP000823485">
    <property type="component" value="Unassembled WGS sequence"/>
</dbReference>
<feature type="transmembrane region" description="Helical" evidence="7">
    <location>
        <begin position="173"/>
        <end position="192"/>
    </location>
</feature>
<dbReference type="RefSeq" id="WP_083717545.1">
    <property type="nucleotide sequence ID" value="NZ_JAFBFH010000022.1"/>
</dbReference>
<feature type="transmembrane region" description="Helical" evidence="7">
    <location>
        <begin position="311"/>
        <end position="330"/>
    </location>
</feature>
<evidence type="ECO:0000256" key="2">
    <source>
        <dbReference type="ARBA" id="ARBA00022448"/>
    </source>
</evidence>
<dbReference type="InterPro" id="IPR011701">
    <property type="entry name" value="MFS"/>
</dbReference>
<dbReference type="PANTHER" id="PTHR23517">
    <property type="entry name" value="RESISTANCE PROTEIN MDTM, PUTATIVE-RELATED-RELATED"/>
    <property type="match status" value="1"/>
</dbReference>
<proteinExistence type="predicted"/>
<dbReference type="Pfam" id="PF07690">
    <property type="entry name" value="MFS_1"/>
    <property type="match status" value="2"/>
</dbReference>
<evidence type="ECO:0000256" key="7">
    <source>
        <dbReference type="SAM" id="Phobius"/>
    </source>
</evidence>
<dbReference type="EMBL" id="JAFBFH010000022">
    <property type="protein sequence ID" value="MBM7716116.1"/>
    <property type="molecule type" value="Genomic_DNA"/>
</dbReference>
<feature type="domain" description="Major facilitator superfamily (MFS) profile" evidence="8">
    <location>
        <begin position="18"/>
        <end position="397"/>
    </location>
</feature>
<dbReference type="PANTHER" id="PTHR23517:SF3">
    <property type="entry name" value="INTEGRAL MEMBRANE TRANSPORT PROTEIN"/>
    <property type="match status" value="1"/>
</dbReference>
<feature type="transmembrane region" description="Helical" evidence="7">
    <location>
        <begin position="286"/>
        <end position="305"/>
    </location>
</feature>
<keyword evidence="4 7" id="KW-0812">Transmembrane</keyword>
<organism evidence="9 10">
    <name type="scientific">Siminovitchia thermophila</name>
    <dbReference type="NCBI Taxonomy" id="1245522"/>
    <lineage>
        <taxon>Bacteria</taxon>
        <taxon>Bacillati</taxon>
        <taxon>Bacillota</taxon>
        <taxon>Bacilli</taxon>
        <taxon>Bacillales</taxon>
        <taxon>Bacillaceae</taxon>
        <taxon>Siminovitchia</taxon>
    </lineage>
</organism>